<dbReference type="SUPFAM" id="SSF55486">
    <property type="entry name" value="Metalloproteases ('zincins'), catalytic domain"/>
    <property type="match status" value="1"/>
</dbReference>
<proteinExistence type="inferred from homology"/>
<feature type="binding site" evidence="2">
    <location>
        <position position="269"/>
    </location>
    <ligand>
        <name>Zn(2+)</name>
        <dbReference type="ChEBI" id="CHEBI:29105"/>
        <note>catalytic</note>
    </ligand>
</feature>
<protein>
    <recommendedName>
        <fullName evidence="1">Metal-dependent carboxypeptidase</fullName>
        <ecNumber evidence="1">3.4.17.19</ecNumber>
    </recommendedName>
</protein>
<dbReference type="EC" id="3.4.17.19" evidence="1"/>
<keyword evidence="2" id="KW-0862">Zinc</keyword>
<name>A0A4R9LVL7_9LEPT</name>
<dbReference type="Gene3D" id="1.10.1370.30">
    <property type="match status" value="1"/>
</dbReference>
<dbReference type="AlphaFoldDB" id="A0A4R9LVL7"/>
<dbReference type="PANTHER" id="PTHR34217">
    <property type="entry name" value="METAL-DEPENDENT CARBOXYPEPTIDASE"/>
    <property type="match status" value="1"/>
</dbReference>
<dbReference type="InterPro" id="IPR001333">
    <property type="entry name" value="Peptidase_M32_Taq"/>
</dbReference>
<comment type="caution">
    <text evidence="4">The sequence shown here is derived from an EMBL/GenBank/DDBJ whole genome shotgun (WGS) entry which is preliminary data.</text>
</comment>
<dbReference type="RefSeq" id="WP_135761960.1">
    <property type="nucleotide sequence ID" value="NZ_RQHW01000079.1"/>
</dbReference>
<gene>
    <name evidence="4" type="ORF">EHS15_17880</name>
</gene>
<feature type="active site" description="Proton donor/acceptor" evidence="3">
    <location>
        <position position="266"/>
    </location>
</feature>
<keyword evidence="1" id="KW-0482">Metalloprotease</keyword>
<evidence type="ECO:0000256" key="3">
    <source>
        <dbReference type="PIRSR" id="PIRSR006615-2"/>
    </source>
</evidence>
<keyword evidence="1" id="KW-0645">Protease</keyword>
<feature type="binding site" evidence="2">
    <location>
        <position position="265"/>
    </location>
    <ligand>
        <name>Zn(2+)</name>
        <dbReference type="ChEBI" id="CHEBI:29105"/>
        <note>catalytic</note>
    </ligand>
</feature>
<dbReference type="EMBL" id="RQHW01000079">
    <property type="protein sequence ID" value="TGN17053.1"/>
    <property type="molecule type" value="Genomic_DNA"/>
</dbReference>
<dbReference type="PRINTS" id="PR00998">
    <property type="entry name" value="CRBOXYPTASET"/>
</dbReference>
<dbReference type="GO" id="GO:0006508">
    <property type="term" value="P:proteolysis"/>
    <property type="evidence" value="ECO:0007669"/>
    <property type="project" value="UniProtKB-UniRule"/>
</dbReference>
<comment type="function">
    <text evidence="1">Broad specificity carboxypetidase that releases amino acids sequentially from the C-terminus, including neutral, aromatic, polar and basic residues.</text>
</comment>
<keyword evidence="1 4" id="KW-0121">Carboxypeptidase</keyword>
<evidence type="ECO:0000313" key="5">
    <source>
        <dbReference type="Proteomes" id="UP000298058"/>
    </source>
</evidence>
<dbReference type="GO" id="GO:0004181">
    <property type="term" value="F:metallocarboxypeptidase activity"/>
    <property type="evidence" value="ECO:0007669"/>
    <property type="project" value="UniProtKB-UniRule"/>
</dbReference>
<dbReference type="PANTHER" id="PTHR34217:SF1">
    <property type="entry name" value="CARBOXYPEPTIDASE 1"/>
    <property type="match status" value="1"/>
</dbReference>
<keyword evidence="1 2" id="KW-0479">Metal-binding</keyword>
<sequence>MALPKALENYRQFYRKIKTFQDIGSVLHWDSEVMMPPSGREYRAKQIAEISGLTHEWTVGPEYKDLIEKAVQSLSEVPQTQKSLWEREFSVLEDERKKAEKLPAEFVTEFSETTNLAHAVWAEAKKNQKFSDFSEILEKIVGLSRKQADYIGYTTEPYDVLLDSYEKDAKASEIDQLFQDLKKELVPIVESAPYFESPFSSRTTSKEKQEKLCKRLPPLLGLSFDVSRLDVSHHPFSTSLGKADKRITTRYSESDPLSSIFGVLHETGHSLYEAGLSEIEDWPSPLTEFLSLGIHESQSRLWENQVGRSRSFWEFLYPILISDFGLTEKDISFTDLYKSINSTKKSKIRVEADQVTYNLHIILRFEIERDLINGKIKVKDLPELWNSKVKEYLGLKIENDSEGVLQDIHWSMGGFGYFPTYTLGNIFSSQFFAAFEKETSGYQNSFAKDGDFSSLLKWLRSKIHHQGKIQDVNSLVSSATGESPNAKYLIQYLKSKVSEVGTI</sequence>
<comment type="catalytic activity">
    <reaction evidence="1">
        <text>Release of a C-terminal amino acid with broad specificity, except for -Pro.</text>
        <dbReference type="EC" id="3.4.17.19"/>
    </reaction>
</comment>
<evidence type="ECO:0000256" key="1">
    <source>
        <dbReference type="PIRNR" id="PIRNR006615"/>
    </source>
</evidence>
<organism evidence="4 5">
    <name type="scientific">Leptospira idonii</name>
    <dbReference type="NCBI Taxonomy" id="1193500"/>
    <lineage>
        <taxon>Bacteria</taxon>
        <taxon>Pseudomonadati</taxon>
        <taxon>Spirochaetota</taxon>
        <taxon>Spirochaetia</taxon>
        <taxon>Leptospirales</taxon>
        <taxon>Leptospiraceae</taxon>
        <taxon>Leptospira</taxon>
    </lineage>
</organism>
<keyword evidence="1" id="KW-0378">Hydrolase</keyword>
<dbReference type="Proteomes" id="UP000298058">
    <property type="component" value="Unassembled WGS sequence"/>
</dbReference>
<dbReference type="GO" id="GO:0046872">
    <property type="term" value="F:metal ion binding"/>
    <property type="evidence" value="ECO:0007669"/>
    <property type="project" value="UniProtKB-KW"/>
</dbReference>
<evidence type="ECO:0000256" key="2">
    <source>
        <dbReference type="PIRSR" id="PIRSR006615-1"/>
    </source>
</evidence>
<reference evidence="4" key="1">
    <citation type="journal article" date="2019" name="PLoS Negl. Trop. Dis.">
        <title>Revisiting the worldwide diversity of Leptospira species in the environment.</title>
        <authorList>
            <person name="Vincent A.T."/>
            <person name="Schiettekatte O."/>
            <person name="Bourhy P."/>
            <person name="Veyrier F.J."/>
            <person name="Picardeau M."/>
        </authorList>
    </citation>
    <scope>NUCLEOTIDE SEQUENCE [LARGE SCALE GENOMIC DNA]</scope>
    <source>
        <strain evidence="4">201300427</strain>
    </source>
</reference>
<dbReference type="Pfam" id="PF02074">
    <property type="entry name" value="Peptidase_M32"/>
    <property type="match status" value="1"/>
</dbReference>
<dbReference type="CDD" id="cd06460">
    <property type="entry name" value="M32_Taq"/>
    <property type="match status" value="1"/>
</dbReference>
<comment type="cofactor">
    <cofactor evidence="2">
        <name>Zn(2+)</name>
        <dbReference type="ChEBI" id="CHEBI:29105"/>
    </cofactor>
    <text evidence="2">Binds 1 zinc ion per subunit.</text>
</comment>
<feature type="binding site" evidence="2">
    <location>
        <position position="296"/>
    </location>
    <ligand>
        <name>Zn(2+)</name>
        <dbReference type="ChEBI" id="CHEBI:29105"/>
        <note>catalytic</note>
    </ligand>
</feature>
<evidence type="ECO:0000313" key="4">
    <source>
        <dbReference type="EMBL" id="TGN17053.1"/>
    </source>
</evidence>
<dbReference type="OrthoDB" id="9772308at2"/>
<accession>A0A4R9LVL7</accession>
<dbReference type="PROSITE" id="PS52034">
    <property type="entry name" value="PEPTIDASE_M32"/>
    <property type="match status" value="1"/>
</dbReference>
<dbReference type="PIRSF" id="PIRSF006615">
    <property type="entry name" value="Zn_crbxpep_Taq"/>
    <property type="match status" value="1"/>
</dbReference>
<comment type="similarity">
    <text evidence="1">Belongs to the peptidase M32 family.</text>
</comment>
<keyword evidence="5" id="KW-1185">Reference proteome</keyword>